<dbReference type="Proteomes" id="UP000055060">
    <property type="component" value="Unassembled WGS sequence"/>
</dbReference>
<dbReference type="EMBL" id="DF967972">
    <property type="protein sequence ID" value="GAP15115.1"/>
    <property type="molecule type" value="Genomic_DNA"/>
</dbReference>
<accession>A0A0S7BM95</accession>
<name>A0A0S7BM95_9CHLR</name>
<gene>
    <name evidence="1" type="ORF">LARV_02896</name>
</gene>
<evidence type="ECO:0000313" key="1">
    <source>
        <dbReference type="EMBL" id="GAP15115.1"/>
    </source>
</evidence>
<sequence>MVIEHTKLKKEQRTKIFSNVIFKRPINVVIQTTDHKICGNVHVRPDDRLRDELNMSEPFLAVTDATIFDQNEQVLYKTKFIAVNVAHIIWLLPQDEINPSQDEK</sequence>
<evidence type="ECO:0000313" key="2">
    <source>
        <dbReference type="Proteomes" id="UP000055060"/>
    </source>
</evidence>
<proteinExistence type="predicted"/>
<dbReference type="AlphaFoldDB" id="A0A0S7BM95"/>
<protein>
    <submittedName>
        <fullName evidence="1">Uncharacterized protein</fullName>
    </submittedName>
</protein>
<keyword evidence="2" id="KW-1185">Reference proteome</keyword>
<dbReference type="Pfam" id="PF20660">
    <property type="entry name" value="DUF6812"/>
    <property type="match status" value="1"/>
</dbReference>
<organism evidence="1">
    <name type="scientific">Longilinea arvoryzae</name>
    <dbReference type="NCBI Taxonomy" id="360412"/>
    <lineage>
        <taxon>Bacteria</taxon>
        <taxon>Bacillati</taxon>
        <taxon>Chloroflexota</taxon>
        <taxon>Anaerolineae</taxon>
        <taxon>Anaerolineales</taxon>
        <taxon>Anaerolineaceae</taxon>
        <taxon>Longilinea</taxon>
    </lineage>
</organism>
<dbReference type="InterPro" id="IPR049210">
    <property type="entry name" value="DUF6812"/>
</dbReference>
<dbReference type="STRING" id="360412.LARV_02896"/>
<reference evidence="1" key="1">
    <citation type="submission" date="2015-07" db="EMBL/GenBank/DDBJ databases">
        <title>Draft Genome Sequences of Anaerolinea thermolimosa IMO-1, Bellilinea caldifistulae GOMI-1, Leptolinea tardivitalis YMTK-2, Levilinea saccharolytica KIBI-1,Longilinea arvoryzae KOME-1, Previously Described as Members of the Anaerolineaceae (Chloroflexi).</title>
        <authorList>
            <person name="Sekiguchi Y."/>
            <person name="Ohashi A."/>
            <person name="Matsuura N."/>
            <person name="Tourlousse M.D."/>
        </authorList>
    </citation>
    <scope>NUCLEOTIDE SEQUENCE [LARGE SCALE GENOMIC DNA]</scope>
    <source>
        <strain evidence="1">KOME-1</strain>
    </source>
</reference>